<organism evidence="1 2">
    <name type="scientific">Adineta steineri</name>
    <dbReference type="NCBI Taxonomy" id="433720"/>
    <lineage>
        <taxon>Eukaryota</taxon>
        <taxon>Metazoa</taxon>
        <taxon>Spiralia</taxon>
        <taxon>Gnathifera</taxon>
        <taxon>Rotifera</taxon>
        <taxon>Eurotatoria</taxon>
        <taxon>Bdelloidea</taxon>
        <taxon>Adinetida</taxon>
        <taxon>Adinetidae</taxon>
        <taxon>Adineta</taxon>
    </lineage>
</organism>
<name>A0A818I2D7_9BILA</name>
<evidence type="ECO:0000313" key="2">
    <source>
        <dbReference type="Proteomes" id="UP000663844"/>
    </source>
</evidence>
<dbReference type="EMBL" id="CAJOAZ010000064">
    <property type="protein sequence ID" value="CAF3513591.1"/>
    <property type="molecule type" value="Genomic_DNA"/>
</dbReference>
<evidence type="ECO:0000313" key="1">
    <source>
        <dbReference type="EMBL" id="CAF3513591.1"/>
    </source>
</evidence>
<dbReference type="AlphaFoldDB" id="A0A818I2D7"/>
<dbReference type="Pfam" id="PF10036">
    <property type="entry name" value="RLL"/>
    <property type="match status" value="1"/>
</dbReference>
<feature type="non-terminal residue" evidence="1">
    <location>
        <position position="1"/>
    </location>
</feature>
<accession>A0A818I2D7</accession>
<sequence length="252" mass="29086">IIIMFKRKLTALEYGKDYNPQDENQFRRMVVWLEDMKIRLYPIDERQQLRDTDNPQWEQAFSKYLQDLKCPYNEETIKDHVAVSDWLLGAAIRFEYGDNVEKYKLITSNDQQQKTNSSNENENPLEKIDFASAEFKSGMLQLCELLQIPTKFNDTTAILRAVSKVITTKLSKEAIDKSQIKEQGTGVDFSIEQMSLGFDSGDKIINEAAKVLRLLYIQDLRTLQTKINETIVNVQSLVADPRTDSKLGKIGY</sequence>
<reference evidence="1" key="1">
    <citation type="submission" date="2021-02" db="EMBL/GenBank/DDBJ databases">
        <authorList>
            <person name="Nowell W R."/>
        </authorList>
    </citation>
    <scope>NUCLEOTIDE SEQUENCE</scope>
</reference>
<dbReference type="PANTHER" id="PTHR15924">
    <property type="entry name" value="CLE"/>
    <property type="match status" value="1"/>
</dbReference>
<dbReference type="Proteomes" id="UP000663844">
    <property type="component" value="Unassembled WGS sequence"/>
</dbReference>
<comment type="caution">
    <text evidence="1">The sequence shown here is derived from an EMBL/GenBank/DDBJ whole genome shotgun (WGS) entry which is preliminary data.</text>
</comment>
<proteinExistence type="predicted"/>
<evidence type="ECO:0008006" key="3">
    <source>
        <dbReference type="Google" id="ProtNLM"/>
    </source>
</evidence>
<dbReference type="InterPro" id="IPR019265">
    <property type="entry name" value="RTRAF"/>
</dbReference>
<gene>
    <name evidence="1" type="ORF">OXD698_LOCUS2022</name>
</gene>
<protein>
    <recommendedName>
        <fullName evidence="3">RNA transcription, translation and transport factor protein</fullName>
    </recommendedName>
</protein>